<keyword evidence="2" id="KW-1185">Reference proteome</keyword>
<gene>
    <name evidence="1" type="ORF">PDIGIT_LOCUS1413</name>
</gene>
<accession>A0A9W4U585</accession>
<dbReference type="EMBL" id="CAOQHR010000001">
    <property type="protein sequence ID" value="CAI6262712.1"/>
    <property type="molecule type" value="Genomic_DNA"/>
</dbReference>
<reference evidence="1" key="1">
    <citation type="submission" date="2023-01" db="EMBL/GenBank/DDBJ databases">
        <authorList>
            <person name="Van Ghelder C."/>
            <person name="Rancurel C."/>
        </authorList>
    </citation>
    <scope>NUCLEOTIDE SEQUENCE</scope>
    <source>
        <strain evidence="1">CNCM I-4278</strain>
    </source>
</reference>
<sequence>MSMYSISKTSRHPCVHETIEQSCIEDPTQRIYSPNSTPKFQKRDHAPSWLIRGTSAFRRTLVLNQLSCIRRYNTPVYG</sequence>
<evidence type="ECO:0000313" key="1">
    <source>
        <dbReference type="EMBL" id="CAI6262712.1"/>
    </source>
</evidence>
<dbReference type="AlphaFoldDB" id="A0A9W4U585"/>
<protein>
    <submittedName>
        <fullName evidence="1">Uncharacterized protein</fullName>
    </submittedName>
</protein>
<dbReference type="Proteomes" id="UP001152607">
    <property type="component" value="Unassembled WGS sequence"/>
</dbReference>
<proteinExistence type="predicted"/>
<name>A0A9W4U585_9PLEO</name>
<organism evidence="1 2">
    <name type="scientific">Periconia digitata</name>
    <dbReference type="NCBI Taxonomy" id="1303443"/>
    <lineage>
        <taxon>Eukaryota</taxon>
        <taxon>Fungi</taxon>
        <taxon>Dikarya</taxon>
        <taxon>Ascomycota</taxon>
        <taxon>Pezizomycotina</taxon>
        <taxon>Dothideomycetes</taxon>
        <taxon>Pleosporomycetidae</taxon>
        <taxon>Pleosporales</taxon>
        <taxon>Massarineae</taxon>
        <taxon>Periconiaceae</taxon>
        <taxon>Periconia</taxon>
    </lineage>
</organism>
<comment type="caution">
    <text evidence="1">The sequence shown here is derived from an EMBL/GenBank/DDBJ whole genome shotgun (WGS) entry which is preliminary data.</text>
</comment>
<evidence type="ECO:0000313" key="2">
    <source>
        <dbReference type="Proteomes" id="UP001152607"/>
    </source>
</evidence>